<organism evidence="1 2">
    <name type="scientific">Candidatus Collierbacteria bacterium GW2011_GWB2_44_22</name>
    <dbReference type="NCBI Taxonomy" id="1618387"/>
    <lineage>
        <taxon>Bacteria</taxon>
        <taxon>Candidatus Collieribacteriota</taxon>
    </lineage>
</organism>
<proteinExistence type="predicted"/>
<reference evidence="1 2" key="1">
    <citation type="journal article" date="2015" name="Nature">
        <title>rRNA introns, odd ribosomes, and small enigmatic genomes across a large radiation of phyla.</title>
        <authorList>
            <person name="Brown C.T."/>
            <person name="Hug L.A."/>
            <person name="Thomas B.C."/>
            <person name="Sharon I."/>
            <person name="Castelle C.J."/>
            <person name="Singh A."/>
            <person name="Wilkins M.J."/>
            <person name="Williams K.H."/>
            <person name="Banfield J.F."/>
        </authorList>
    </citation>
    <scope>NUCLEOTIDE SEQUENCE [LARGE SCALE GENOMIC DNA]</scope>
</reference>
<dbReference type="AlphaFoldDB" id="A0A0G1HZB1"/>
<comment type="caution">
    <text evidence="1">The sequence shown here is derived from an EMBL/GenBank/DDBJ whole genome shotgun (WGS) entry which is preliminary data.</text>
</comment>
<dbReference type="PATRIC" id="fig|1618387.3.peg.549"/>
<evidence type="ECO:0000313" key="2">
    <source>
        <dbReference type="Proteomes" id="UP000034006"/>
    </source>
</evidence>
<accession>A0A0G1HZB1</accession>
<dbReference type="Proteomes" id="UP000034006">
    <property type="component" value="Unassembled WGS sequence"/>
</dbReference>
<gene>
    <name evidence="1" type="ORF">UW44_C0006G0026</name>
</gene>
<dbReference type="STRING" id="1618387.UW44_C0006G0026"/>
<name>A0A0G1HZB1_9BACT</name>
<sequence length="392" mass="42654">MKKRYLIGLGALAAVILLVFLVFVLPVLNPDCTNSVGLGGKQFFENTRMVELLKGAGYCTEVKTNSGYDSYPQKGKEDYSGIGFIQAGSITFKSEMNAKYTGAPYNLGSGEFPSSGAPVKIMAEYIIGQSPMMMWLKDDAGYFSEFVKAGFVVCQGQVCYIDPQHVSILVDAAINRQTWTEIGINIPGTVNLGVPTGSGGRATTAMLLSCWQKSANGEFCGDMLTPEQIGTDFYHNAYDALFSGGGQIPAGDDSLGIAKAWFPLPSNQTPTVALFATESAYASWFKELKTSSQAVVHDQLKVRGVYLMRPIMTTFTMICFTEECKRMVESVYETDAFQQIMSEEFGVRSGMYTNAPTYAGDFIDPAGHYTPMVFPLPGVTSTISSYNKSYGK</sequence>
<evidence type="ECO:0000313" key="1">
    <source>
        <dbReference type="EMBL" id="KKT51908.1"/>
    </source>
</evidence>
<protein>
    <submittedName>
        <fullName evidence="1">Uncharacterized protein</fullName>
    </submittedName>
</protein>
<dbReference type="EMBL" id="LCIH01000006">
    <property type="protein sequence ID" value="KKT51908.1"/>
    <property type="molecule type" value="Genomic_DNA"/>
</dbReference>